<dbReference type="EMBL" id="BAAADD010000005">
    <property type="protein sequence ID" value="GAA0571199.1"/>
    <property type="molecule type" value="Genomic_DNA"/>
</dbReference>
<keyword evidence="1" id="KW-0472">Membrane</keyword>
<protein>
    <submittedName>
        <fullName evidence="2">CDP-alcohol phosphatidyltransferase family protein</fullName>
    </submittedName>
</protein>
<sequence>MLDALLEKLGSPVLDRCAARIADHTRILELVSFCVGLAAVPLIARHFVWIGLAVFAAGRLIAAVAARANKSDLADIYRTVAYAALPFAFVLDAPVRALPAVFLMFGLAANGAVAVKFGRSLVGAAELLILFVLASAFPAWFGLIAYAGGVLCFVAAGVEASRRI</sequence>
<reference evidence="2 3" key="1">
    <citation type="journal article" date="2019" name="Int. J. Syst. Evol. Microbiol.">
        <title>The Global Catalogue of Microorganisms (GCM) 10K type strain sequencing project: providing services to taxonomists for standard genome sequencing and annotation.</title>
        <authorList>
            <consortium name="The Broad Institute Genomics Platform"/>
            <consortium name="The Broad Institute Genome Sequencing Center for Infectious Disease"/>
            <person name="Wu L."/>
            <person name="Ma J."/>
        </authorList>
    </citation>
    <scope>NUCLEOTIDE SEQUENCE [LARGE SCALE GENOMIC DNA]</scope>
    <source>
        <strain evidence="2 3">JCM 15089</strain>
    </source>
</reference>
<feature type="transmembrane region" description="Helical" evidence="1">
    <location>
        <begin position="127"/>
        <end position="156"/>
    </location>
</feature>
<name>A0ABN1EPK5_9PROT</name>
<gene>
    <name evidence="2" type="ORF">GCM10008942_19880</name>
</gene>
<keyword evidence="3" id="KW-1185">Reference proteome</keyword>
<evidence type="ECO:0000313" key="3">
    <source>
        <dbReference type="Proteomes" id="UP001499951"/>
    </source>
</evidence>
<accession>A0ABN1EPK5</accession>
<dbReference type="Proteomes" id="UP001499951">
    <property type="component" value="Unassembled WGS sequence"/>
</dbReference>
<organism evidence="2 3">
    <name type="scientific">Rhizomicrobium electricum</name>
    <dbReference type="NCBI Taxonomy" id="480070"/>
    <lineage>
        <taxon>Bacteria</taxon>
        <taxon>Pseudomonadati</taxon>
        <taxon>Pseudomonadota</taxon>
        <taxon>Alphaproteobacteria</taxon>
        <taxon>Micropepsales</taxon>
        <taxon>Micropepsaceae</taxon>
        <taxon>Rhizomicrobium</taxon>
    </lineage>
</organism>
<proteinExistence type="predicted"/>
<evidence type="ECO:0000256" key="1">
    <source>
        <dbReference type="SAM" id="Phobius"/>
    </source>
</evidence>
<keyword evidence="1" id="KW-1133">Transmembrane helix</keyword>
<comment type="caution">
    <text evidence="2">The sequence shown here is derived from an EMBL/GenBank/DDBJ whole genome shotgun (WGS) entry which is preliminary data.</text>
</comment>
<keyword evidence="1" id="KW-0812">Transmembrane</keyword>
<evidence type="ECO:0000313" key="2">
    <source>
        <dbReference type="EMBL" id="GAA0571199.1"/>
    </source>
</evidence>
<feature type="transmembrane region" description="Helical" evidence="1">
    <location>
        <begin position="47"/>
        <end position="66"/>
    </location>
</feature>